<accession>A0AAE3M5H8</accession>
<keyword evidence="4" id="KW-1185">Reference proteome</keyword>
<dbReference type="InterPro" id="IPR029030">
    <property type="entry name" value="Caspase-like_dom_sf"/>
</dbReference>
<feature type="domain" description="Gingipain" evidence="2">
    <location>
        <begin position="538"/>
        <end position="904"/>
    </location>
</feature>
<evidence type="ECO:0000313" key="3">
    <source>
        <dbReference type="EMBL" id="MCW3787504.1"/>
    </source>
</evidence>
<dbReference type="AlphaFoldDB" id="A0AAE3M5H8"/>
<comment type="caution">
    <text evidence="3">The sequence shown here is derived from an EMBL/GenBank/DDBJ whole genome shotgun (WGS) entry which is preliminary data.</text>
</comment>
<dbReference type="SUPFAM" id="SSF52129">
    <property type="entry name" value="Caspase-like"/>
    <property type="match status" value="1"/>
</dbReference>
<reference evidence="3" key="1">
    <citation type="submission" date="2022-10" db="EMBL/GenBank/DDBJ databases">
        <authorList>
            <person name="Yu W.X."/>
        </authorList>
    </citation>
    <scope>NUCLEOTIDE SEQUENCE</scope>
    <source>
        <strain evidence="3">AAT</strain>
    </source>
</reference>
<sequence length="1260" mass="142298">MNIYKLGLWGCLLLFSINLLGQEKLSFNRKIEWDTPFKISDGENDNLMFNFTGMDGFDEESNLPSYFESFPLPLNADIQTIKIYLTDVKFIWPLPEEHAHYKDSPISDSVIIHHNISHSGNQFYTDVNIIPLKKEKTASSFQKLVSFNINIEYRLNNKTTLKAASTTSQYAINSVLSSGNWKKIRVDKTGIYKITYNQLEQWGISNPQNVGIYGNGGKLIPQKNNEYREDDLVENAIWHYNNAVYFFAEGPVVWKYDYTRRMYTHTKHPFSNYSYYFISEKSVGSETIENSSLQTNSYDTEINNFVDYDYHEENNINLFGSGNKWFGEKFEYYDAPTQDFSFSFSNIDPSINAQVYIALASKSGNNATFKALYNNAEIGSRIISSVNTSDHLSYFAREGIISTSFTPGNDDVSIALKYEAQTTNSIGYLDYITINAVRNLKFEADELRFRYANPNQFEEHLKFNIEDVSGSLIVWDVTNPLKPSNITTEINNNSLTFNYITKEAKEFVAFNPSGSFPTPTLVGDVDNQNLHGLENVDYLIVCHPDFINEAERLGKIHQEYNGLTYTVVTTNQIYNEFSSGKPDVTAIRSFAKMFYDRAGDDENLKPKNLLLFGDGSYDNRPGSDFGKIITYESDNSIHQTNSYVSDDYFGLLDDDEGSSITSEKIDIGIGRFPVNTLTEAKNAVDKTYRYLYNQALDSWKSKVTFVGDDGDSNIHMDDANKLAEKVNSLYPQFNINKVYFDAYEKIQSSTNAKFPDVEEKIEEAIHEGTLIFNYTGHGGPEALAHERVITIESIEQWQNYNKLPVFVTATCEFSRFDNHENNSAGELIFTHELGGGIALFTTTRIVYSSLNYKVNNSFYDNVFELDENGEPLTLGEIMKRTKHNSGSSVNKLNFTLLGDPALKLIYPHQFVKTLSLNNVSVDDDIDELSALSLNTIKGEITDINGNFRPDFNGEVYVSIYDKRSLISTLNNTNQGVFQFEDYTTKVFSGKSEVVNGLFECEFIVPKDIRYNSDYGKVSYYASSEDNNEAFGSFNEITIGGFSDNADQDTKGPEISLFANQEGLTEMGPTPVLFINLFDESGINTTGNGIGHDITCVVDGNNSNPIILNSYYNPEINNYQRGTITYQLPQLESGSHTITIKAWDVFNNSSSASISINTDNESAVVIENSKVYPNPVTSGETAYFYFEHDEPNSILNLTINIYSKNGDLVSQMDESVVSLFNTIPPVEWNVDLRPGMYLYEIIINSETGRKGKVSGKIVVSP</sequence>
<protein>
    <submittedName>
        <fullName evidence="3">Type IX secretion system sortase PorU</fullName>
    </submittedName>
</protein>
<dbReference type="GO" id="GO:0006508">
    <property type="term" value="P:proteolysis"/>
    <property type="evidence" value="ECO:0007669"/>
    <property type="project" value="InterPro"/>
</dbReference>
<gene>
    <name evidence="3" type="primary">porU</name>
    <name evidence="3" type="ORF">OM075_13605</name>
</gene>
<dbReference type="Proteomes" id="UP001209229">
    <property type="component" value="Unassembled WGS sequence"/>
</dbReference>
<name>A0AAE3M5H8_9BACT</name>
<evidence type="ECO:0000256" key="1">
    <source>
        <dbReference type="ARBA" id="ARBA00022729"/>
    </source>
</evidence>
<dbReference type="InterPro" id="IPR001769">
    <property type="entry name" value="Gingipain"/>
</dbReference>
<dbReference type="InterPro" id="IPR029031">
    <property type="entry name" value="Gingipain_N_sf"/>
</dbReference>
<dbReference type="CDD" id="cd02258">
    <property type="entry name" value="Peptidase_C25_N"/>
    <property type="match status" value="1"/>
</dbReference>
<evidence type="ECO:0000259" key="2">
    <source>
        <dbReference type="Pfam" id="PF01364"/>
    </source>
</evidence>
<dbReference type="RefSeq" id="WP_301191069.1">
    <property type="nucleotide sequence ID" value="NZ_JAPDPJ010000031.1"/>
</dbReference>
<dbReference type="EMBL" id="JAPDPJ010000031">
    <property type="protein sequence ID" value="MCW3787504.1"/>
    <property type="molecule type" value="Genomic_DNA"/>
</dbReference>
<dbReference type="Pfam" id="PF01364">
    <property type="entry name" value="Peptidase_C25"/>
    <property type="match status" value="1"/>
</dbReference>
<dbReference type="Gene3D" id="3.40.50.10390">
    <property type="entry name" value="Gingipain r, domain 1"/>
    <property type="match status" value="1"/>
</dbReference>
<keyword evidence="1" id="KW-0732">Signal</keyword>
<dbReference type="NCBIfam" id="NF033707">
    <property type="entry name" value="T9SS_sortase"/>
    <property type="match status" value="1"/>
</dbReference>
<dbReference type="GO" id="GO:0008234">
    <property type="term" value="F:cysteine-type peptidase activity"/>
    <property type="evidence" value="ECO:0007669"/>
    <property type="project" value="InterPro"/>
</dbReference>
<dbReference type="Gene3D" id="3.40.50.1460">
    <property type="match status" value="1"/>
</dbReference>
<proteinExistence type="predicted"/>
<organism evidence="3 4">
    <name type="scientific">Plebeiibacterium sediminum</name>
    <dbReference type="NCBI Taxonomy" id="2992112"/>
    <lineage>
        <taxon>Bacteria</taxon>
        <taxon>Pseudomonadati</taxon>
        <taxon>Bacteroidota</taxon>
        <taxon>Bacteroidia</taxon>
        <taxon>Marinilabiliales</taxon>
        <taxon>Marinilabiliaceae</taxon>
        <taxon>Plebeiibacterium</taxon>
    </lineage>
</organism>
<evidence type="ECO:0000313" key="4">
    <source>
        <dbReference type="Proteomes" id="UP001209229"/>
    </source>
</evidence>